<dbReference type="SUPFAM" id="SSF53474">
    <property type="entry name" value="alpha/beta-Hydrolases"/>
    <property type="match status" value="1"/>
</dbReference>
<evidence type="ECO:0000313" key="2">
    <source>
        <dbReference type="EMBL" id="KTD24681.1"/>
    </source>
</evidence>
<keyword evidence="1" id="KW-0472">Membrane</keyword>
<evidence type="ECO:0008006" key="4">
    <source>
        <dbReference type="Google" id="ProtNLM"/>
    </source>
</evidence>
<dbReference type="OrthoDB" id="5645591at2"/>
<dbReference type="PATRIC" id="fig|466.6.peg.2958"/>
<organism evidence="2 3">
    <name type="scientific">Legionella maceachernii</name>
    <dbReference type="NCBI Taxonomy" id="466"/>
    <lineage>
        <taxon>Bacteria</taxon>
        <taxon>Pseudomonadati</taxon>
        <taxon>Pseudomonadota</taxon>
        <taxon>Gammaproteobacteria</taxon>
        <taxon>Legionellales</taxon>
        <taxon>Legionellaceae</taxon>
        <taxon>Legionella</taxon>
    </lineage>
</organism>
<proteinExistence type="predicted"/>
<name>A0A0W0VXJ0_9GAMM</name>
<dbReference type="STRING" id="466.Lmac_2768"/>
<evidence type="ECO:0000256" key="1">
    <source>
        <dbReference type="SAM" id="Phobius"/>
    </source>
</evidence>
<protein>
    <recommendedName>
        <fullName evidence="4">Alpha/beta hydrolase</fullName>
    </recommendedName>
</protein>
<keyword evidence="1" id="KW-0812">Transmembrane</keyword>
<keyword evidence="1" id="KW-1133">Transmembrane helix</keyword>
<dbReference type="RefSeq" id="WP_058453444.1">
    <property type="nucleotide sequence ID" value="NZ_CAAAIB010000019.1"/>
</dbReference>
<dbReference type="Gene3D" id="3.40.50.1820">
    <property type="entry name" value="alpha/beta hydrolase"/>
    <property type="match status" value="1"/>
</dbReference>
<dbReference type="Proteomes" id="UP000054908">
    <property type="component" value="Unassembled WGS sequence"/>
</dbReference>
<sequence>MKKGEVYAVGLELNFFESAQFENNKEDSASIARDALRILMMGWKENWQDLQSKRVLKAIFFERDHELIRGMRLAFQQGFNHVFEQLKDKNHSVEQLNQAQLFISNCMTLLPFSDPNPYESFTIPQRIDGEWQMVEYKVTPIELTPNKGFSKLFIEDEDRVFAYGLEPINNNKGEPHLIFMGTTYPAGQGFTTQVNTDLEAWETPGHFLYENGRDRILAWVNRQVQQKKKPHVCGTSLGGALSLLLAIDQGNKLSRVDALNPPGLHEPWCWDSSFDNWDEFNEEEKPPTYVQKQGDDVVSEYGFWKKDWHILHVKPPPDKRGPNGFVDHALNYAGFAETEFVGVDTTEDNEERRKRNFWVFTLLRGLGYYLGHQPYRLFVLPTIRFVLNNKLASAFILTFILASIFLPPLLPTVATVALITIGLIPITLFFAYKLANAIQIILGWNDVKPATCHDPKLPRNREMDIYANQMTETFTYSEIKEYYQAKRITLKGKKFLPENKPEKHQLLERSLNPALANESVPYTASKAKIHDIKQTGQLLKYFHFYHADKSQVKEALREQHEAYAMGKPSISLSSV</sequence>
<dbReference type="EMBL" id="LNYL01000050">
    <property type="protein sequence ID" value="KTD24681.1"/>
    <property type="molecule type" value="Genomic_DNA"/>
</dbReference>
<evidence type="ECO:0000313" key="3">
    <source>
        <dbReference type="Proteomes" id="UP000054908"/>
    </source>
</evidence>
<dbReference type="InterPro" id="IPR029058">
    <property type="entry name" value="AB_hydrolase_fold"/>
</dbReference>
<feature type="transmembrane region" description="Helical" evidence="1">
    <location>
        <begin position="416"/>
        <end position="435"/>
    </location>
</feature>
<gene>
    <name evidence="2" type="ORF">Lmac_2768</name>
</gene>
<comment type="caution">
    <text evidence="2">The sequence shown here is derived from an EMBL/GenBank/DDBJ whole genome shotgun (WGS) entry which is preliminary data.</text>
</comment>
<reference evidence="2 3" key="1">
    <citation type="submission" date="2015-11" db="EMBL/GenBank/DDBJ databases">
        <title>Genomic analysis of 38 Legionella species identifies large and diverse effector repertoires.</title>
        <authorList>
            <person name="Burstein D."/>
            <person name="Amaro F."/>
            <person name="Zusman T."/>
            <person name="Lifshitz Z."/>
            <person name="Cohen O."/>
            <person name="Gilbert J.A."/>
            <person name="Pupko T."/>
            <person name="Shuman H.A."/>
            <person name="Segal G."/>
        </authorList>
    </citation>
    <scope>NUCLEOTIDE SEQUENCE [LARGE SCALE GENOMIC DNA]</scope>
    <source>
        <strain evidence="2 3">PX-1-G2-E2</strain>
    </source>
</reference>
<accession>A0A0W0VXJ0</accession>
<feature type="transmembrane region" description="Helical" evidence="1">
    <location>
        <begin position="391"/>
        <end position="410"/>
    </location>
</feature>
<keyword evidence="3" id="KW-1185">Reference proteome</keyword>
<dbReference type="AlphaFoldDB" id="A0A0W0VXJ0"/>